<feature type="transmembrane region" description="Helical" evidence="11">
    <location>
        <begin position="319"/>
        <end position="337"/>
    </location>
</feature>
<dbReference type="OrthoDB" id="540503at2759"/>
<feature type="transmembrane region" description="Helical" evidence="11">
    <location>
        <begin position="291"/>
        <end position="313"/>
    </location>
</feature>
<accession>A0A2I0LUN0</accession>
<dbReference type="PANTHER" id="PTHR10556:SF27">
    <property type="entry name" value="TRANS-2,3-ENOYL-COA REDUCTASE-LIKE"/>
    <property type="match status" value="1"/>
</dbReference>
<name>A0A2I0LUN0_COLLI</name>
<keyword evidence="4 11" id="KW-0812">Transmembrane</keyword>
<gene>
    <name evidence="14" type="primary">TECRL</name>
    <name evidence="14" type="ORF">A306_00013593</name>
</gene>
<dbReference type="GO" id="GO:0042761">
    <property type="term" value="P:very long-chain fatty acid biosynthetic process"/>
    <property type="evidence" value="ECO:0007669"/>
    <property type="project" value="TreeGrafter"/>
</dbReference>
<keyword evidence="5" id="KW-0256">Endoplasmic reticulum</keyword>
<dbReference type="CDD" id="cd17125">
    <property type="entry name" value="Ubl_TECRL"/>
    <property type="match status" value="1"/>
</dbReference>
<dbReference type="GO" id="GO:0005783">
    <property type="term" value="C:endoplasmic reticulum"/>
    <property type="evidence" value="ECO:0007669"/>
    <property type="project" value="UniProtKB-SubCell"/>
</dbReference>
<dbReference type="GO" id="GO:0016627">
    <property type="term" value="F:oxidoreductase activity, acting on the CH-CH group of donors"/>
    <property type="evidence" value="ECO:0007669"/>
    <property type="project" value="InterPro"/>
</dbReference>
<sequence length="363" mass="41746">MHRRQKPGAPEHKRDLAAHRGALSMSHNDTRSFFNLSQLVLSAGQLKSPPVLKHSKITYFEVEILDVQSKKQICIVDKVSPSSTLLDVKHKFHKACPQWYPSRVGLQLERNGPYLKDSINIQSLAVSSIITLYFTDLGQQVGWTTFFLTEYTGPLLIYLLFYIRLSSIYDKVESTKNFRHPVVHLACFCHCLHYIRHLLETLFVHKFSGGHTPLKNMIKGCAFYWGFTSWIAYYVNHPRYTPPSFGHRQVAFAALAFLMCEAGNHFINVALAHQNHSGGKACFPSPTYNPFTWLFLLVSCPNYTYEVGSWISFTVMTQTLPAGIFAFLMVIQMSLWARKKHKLYLKRFYPEVRRKAAMIPVIF</sequence>
<comment type="similarity">
    <text evidence="3">Belongs to the steroid 5-alpha reductase family.</text>
</comment>
<evidence type="ECO:0000256" key="6">
    <source>
        <dbReference type="ARBA" id="ARBA00022989"/>
    </source>
</evidence>
<dbReference type="GeneID" id="102090367"/>
<evidence type="ECO:0000256" key="7">
    <source>
        <dbReference type="ARBA" id="ARBA00023002"/>
    </source>
</evidence>
<evidence type="ECO:0000259" key="13">
    <source>
        <dbReference type="Pfam" id="PF21696"/>
    </source>
</evidence>
<comment type="subcellular location">
    <subcellularLocation>
        <location evidence="2">Endoplasmic reticulum</location>
    </subcellularLocation>
    <subcellularLocation>
        <location evidence="1">Membrane</location>
        <topology evidence="1">Multi-pass membrane protein</topology>
    </subcellularLocation>
</comment>
<dbReference type="CTD" id="253017"/>
<feature type="domain" description="TECR-like N-terminal" evidence="13">
    <location>
        <begin position="60"/>
        <end position="136"/>
    </location>
</feature>
<comment type="caution">
    <text evidence="14">The sequence shown here is derived from an EMBL/GenBank/DDBJ whole genome shotgun (WGS) entry which is preliminary data.</text>
</comment>
<dbReference type="Gene3D" id="3.10.20.90">
    <property type="entry name" value="Phosphatidylinositol 3-kinase Catalytic Subunit, Chain A, domain 1"/>
    <property type="match status" value="1"/>
</dbReference>
<keyword evidence="7" id="KW-0560">Oxidoreductase</keyword>
<dbReference type="GO" id="GO:0016020">
    <property type="term" value="C:membrane"/>
    <property type="evidence" value="ECO:0007669"/>
    <property type="project" value="UniProtKB-SubCell"/>
</dbReference>
<evidence type="ECO:0000313" key="15">
    <source>
        <dbReference type="Proteomes" id="UP000053872"/>
    </source>
</evidence>
<organism evidence="14 15">
    <name type="scientific">Columba livia</name>
    <name type="common">Rock dove</name>
    <dbReference type="NCBI Taxonomy" id="8932"/>
    <lineage>
        <taxon>Eukaryota</taxon>
        <taxon>Metazoa</taxon>
        <taxon>Chordata</taxon>
        <taxon>Craniata</taxon>
        <taxon>Vertebrata</taxon>
        <taxon>Euteleostomi</taxon>
        <taxon>Archelosauria</taxon>
        <taxon>Archosauria</taxon>
        <taxon>Dinosauria</taxon>
        <taxon>Saurischia</taxon>
        <taxon>Theropoda</taxon>
        <taxon>Coelurosauria</taxon>
        <taxon>Aves</taxon>
        <taxon>Neognathae</taxon>
        <taxon>Neoaves</taxon>
        <taxon>Columbimorphae</taxon>
        <taxon>Columbiformes</taxon>
        <taxon>Columbidae</taxon>
        <taxon>Columba</taxon>
    </lineage>
</organism>
<evidence type="ECO:0000256" key="10">
    <source>
        <dbReference type="ARBA" id="ARBA00079977"/>
    </source>
</evidence>
<feature type="transmembrane region" description="Helical" evidence="11">
    <location>
        <begin position="216"/>
        <end position="235"/>
    </location>
</feature>
<dbReference type="RefSeq" id="XP_005511306.1">
    <property type="nucleotide sequence ID" value="XM_005511249.4"/>
</dbReference>
<dbReference type="InterPro" id="IPR039357">
    <property type="entry name" value="SRD5A/TECR"/>
</dbReference>
<dbReference type="EMBL" id="AKCR02000090">
    <property type="protein sequence ID" value="PKK21130.1"/>
    <property type="molecule type" value="Genomic_DNA"/>
</dbReference>
<evidence type="ECO:0000313" key="14">
    <source>
        <dbReference type="EMBL" id="PKK21130.1"/>
    </source>
</evidence>
<dbReference type="PROSITE" id="PS50244">
    <property type="entry name" value="S5A_REDUCTASE"/>
    <property type="match status" value="1"/>
</dbReference>
<evidence type="ECO:0000256" key="5">
    <source>
        <dbReference type="ARBA" id="ARBA00022824"/>
    </source>
</evidence>
<dbReference type="FunFam" id="3.10.20.90:FF:000131">
    <property type="entry name" value="trans-2,3-enoyl-CoA reductase-like"/>
    <property type="match status" value="1"/>
</dbReference>
<feature type="transmembrane region" description="Helical" evidence="11">
    <location>
        <begin position="141"/>
        <end position="161"/>
    </location>
</feature>
<dbReference type="InParanoid" id="A0A2I0LUN0"/>
<dbReference type="STRING" id="8932.A0A2I0LUN0"/>
<protein>
    <recommendedName>
        <fullName evidence="9">Trans-2,3-enoyl-CoA reductase-like</fullName>
    </recommendedName>
    <alternativeName>
        <fullName evidence="10">Steroid 5-alpha-reductase 2-like 2 protein</fullName>
    </alternativeName>
</protein>
<evidence type="ECO:0000256" key="11">
    <source>
        <dbReference type="SAM" id="Phobius"/>
    </source>
</evidence>
<dbReference type="KEGG" id="clv:102090367"/>
<proteinExistence type="inferred from homology"/>
<dbReference type="InterPro" id="IPR047822">
    <property type="entry name" value="TECRL_Ubl"/>
</dbReference>
<evidence type="ECO:0000259" key="12">
    <source>
        <dbReference type="Pfam" id="PF02544"/>
    </source>
</evidence>
<keyword evidence="15" id="KW-1185">Reference proteome</keyword>
<evidence type="ECO:0000256" key="9">
    <source>
        <dbReference type="ARBA" id="ARBA00070012"/>
    </source>
</evidence>
<evidence type="ECO:0000256" key="3">
    <source>
        <dbReference type="ARBA" id="ARBA00007742"/>
    </source>
</evidence>
<evidence type="ECO:0000256" key="2">
    <source>
        <dbReference type="ARBA" id="ARBA00004240"/>
    </source>
</evidence>
<feature type="domain" description="3-oxo-5-alpha-steroid 4-dehydrogenase C-terminal" evidence="12">
    <location>
        <begin position="212"/>
        <end position="363"/>
    </location>
</feature>
<keyword evidence="6 11" id="KW-1133">Transmembrane helix</keyword>
<feature type="transmembrane region" description="Helical" evidence="11">
    <location>
        <begin position="250"/>
        <end position="271"/>
    </location>
</feature>
<evidence type="ECO:0000256" key="8">
    <source>
        <dbReference type="ARBA" id="ARBA00023136"/>
    </source>
</evidence>
<dbReference type="InterPro" id="IPR001104">
    <property type="entry name" value="3-oxo-5_a-steroid_4-DH_C"/>
</dbReference>
<evidence type="ECO:0000256" key="1">
    <source>
        <dbReference type="ARBA" id="ARBA00004141"/>
    </source>
</evidence>
<dbReference type="Pfam" id="PF02544">
    <property type="entry name" value="Steroid_dh"/>
    <property type="match status" value="1"/>
</dbReference>
<dbReference type="AlphaFoldDB" id="A0A2I0LUN0"/>
<evidence type="ECO:0000256" key="4">
    <source>
        <dbReference type="ARBA" id="ARBA00022692"/>
    </source>
</evidence>
<dbReference type="Pfam" id="PF21696">
    <property type="entry name" value="TECR_N"/>
    <property type="match status" value="1"/>
</dbReference>
<dbReference type="PANTHER" id="PTHR10556">
    <property type="entry name" value="3-OXO-5-ALPHA-STEROID 4-DEHYDROGENASE"/>
    <property type="match status" value="1"/>
</dbReference>
<dbReference type="InterPro" id="IPR049127">
    <property type="entry name" value="TECR-like_N"/>
</dbReference>
<dbReference type="Proteomes" id="UP000053872">
    <property type="component" value="Unassembled WGS sequence"/>
</dbReference>
<reference evidence="14 15" key="1">
    <citation type="journal article" date="2013" name="Science">
        <title>Genomic diversity and evolution of the head crest in the rock pigeon.</title>
        <authorList>
            <person name="Shapiro M.D."/>
            <person name="Kronenberg Z."/>
            <person name="Li C."/>
            <person name="Domyan E.T."/>
            <person name="Pan H."/>
            <person name="Campbell M."/>
            <person name="Tan H."/>
            <person name="Huff C.D."/>
            <person name="Hu H."/>
            <person name="Vickrey A.I."/>
            <person name="Nielsen S.C."/>
            <person name="Stringham S.A."/>
            <person name="Hu H."/>
            <person name="Willerslev E."/>
            <person name="Gilbert M.T."/>
            <person name="Yandell M."/>
            <person name="Zhang G."/>
            <person name="Wang J."/>
        </authorList>
    </citation>
    <scope>NUCLEOTIDE SEQUENCE [LARGE SCALE GENOMIC DNA]</scope>
    <source>
        <tissue evidence="14">Blood</tissue>
    </source>
</reference>
<keyword evidence="8 11" id="KW-0472">Membrane</keyword>